<protein>
    <submittedName>
        <fullName evidence="1">Uncharacterized protein</fullName>
    </submittedName>
</protein>
<accession>A0ABW4WUA6</accession>
<organism evidence="1 2">
    <name type="scientific">Pontibacter silvestris</name>
    <dbReference type="NCBI Taxonomy" id="2305183"/>
    <lineage>
        <taxon>Bacteria</taxon>
        <taxon>Pseudomonadati</taxon>
        <taxon>Bacteroidota</taxon>
        <taxon>Cytophagia</taxon>
        <taxon>Cytophagales</taxon>
        <taxon>Hymenobacteraceae</taxon>
        <taxon>Pontibacter</taxon>
    </lineage>
</organism>
<reference evidence="2" key="1">
    <citation type="journal article" date="2019" name="Int. J. Syst. Evol. Microbiol.">
        <title>The Global Catalogue of Microorganisms (GCM) 10K type strain sequencing project: providing services to taxonomists for standard genome sequencing and annotation.</title>
        <authorList>
            <consortium name="The Broad Institute Genomics Platform"/>
            <consortium name="The Broad Institute Genome Sequencing Center for Infectious Disease"/>
            <person name="Wu L."/>
            <person name="Ma J."/>
        </authorList>
    </citation>
    <scope>NUCLEOTIDE SEQUENCE [LARGE SCALE GENOMIC DNA]</scope>
    <source>
        <strain evidence="2">JCM 16545</strain>
    </source>
</reference>
<comment type="caution">
    <text evidence="1">The sequence shown here is derived from an EMBL/GenBank/DDBJ whole genome shotgun (WGS) entry which is preliminary data.</text>
</comment>
<evidence type="ECO:0000313" key="1">
    <source>
        <dbReference type="EMBL" id="MFD2065412.1"/>
    </source>
</evidence>
<evidence type="ECO:0000313" key="2">
    <source>
        <dbReference type="Proteomes" id="UP001597369"/>
    </source>
</evidence>
<keyword evidence="2" id="KW-1185">Reference proteome</keyword>
<dbReference type="EMBL" id="JBHUHV010000002">
    <property type="protein sequence ID" value="MFD2065412.1"/>
    <property type="molecule type" value="Genomic_DNA"/>
</dbReference>
<dbReference type="Proteomes" id="UP001597369">
    <property type="component" value="Unassembled WGS sequence"/>
</dbReference>
<sequence>MQQTTAAIVTTLSLPASPGQVLLNAVSSYCLRAYRYYSYGYYYHSYQRFCQGINLKNSLES</sequence>
<gene>
    <name evidence="1" type="ORF">ACFSKU_00835</name>
</gene>
<proteinExistence type="predicted"/>
<dbReference type="RefSeq" id="WP_229959737.1">
    <property type="nucleotide sequence ID" value="NZ_JAJJWI010000006.1"/>
</dbReference>
<name>A0ABW4WUA6_9BACT</name>